<dbReference type="Gene3D" id="3.40.190.290">
    <property type="match status" value="1"/>
</dbReference>
<proteinExistence type="inferred from homology"/>
<evidence type="ECO:0000259" key="5">
    <source>
        <dbReference type="PROSITE" id="PS50931"/>
    </source>
</evidence>
<dbReference type="InterPro" id="IPR005119">
    <property type="entry name" value="LysR_subst-bd"/>
</dbReference>
<dbReference type="PATRIC" id="fig|445709.3.peg.3902"/>
<dbReference type="SUPFAM" id="SSF46785">
    <property type="entry name" value="Winged helix' DNA-binding domain"/>
    <property type="match status" value="1"/>
</dbReference>
<dbReference type="STRING" id="445709.ABW99_18545"/>
<evidence type="ECO:0000256" key="4">
    <source>
        <dbReference type="ARBA" id="ARBA00023163"/>
    </source>
</evidence>
<evidence type="ECO:0000256" key="3">
    <source>
        <dbReference type="ARBA" id="ARBA00023125"/>
    </source>
</evidence>
<gene>
    <name evidence="6" type="ORF">ABW99_18545</name>
</gene>
<dbReference type="Pfam" id="PF00126">
    <property type="entry name" value="HTH_1"/>
    <property type="match status" value="1"/>
</dbReference>
<evidence type="ECO:0000256" key="2">
    <source>
        <dbReference type="ARBA" id="ARBA00023015"/>
    </source>
</evidence>
<dbReference type="PANTHER" id="PTHR30419">
    <property type="entry name" value="HTH-TYPE TRANSCRIPTIONAL REGULATOR YBHD"/>
    <property type="match status" value="1"/>
</dbReference>
<organism evidence="6 7">
    <name type="scientific">Pandoraea thiooxydans</name>
    <dbReference type="NCBI Taxonomy" id="445709"/>
    <lineage>
        <taxon>Bacteria</taxon>
        <taxon>Pseudomonadati</taxon>
        <taxon>Pseudomonadota</taxon>
        <taxon>Betaproteobacteria</taxon>
        <taxon>Burkholderiales</taxon>
        <taxon>Burkholderiaceae</taxon>
        <taxon>Pandoraea</taxon>
    </lineage>
</organism>
<dbReference type="InterPro" id="IPR000847">
    <property type="entry name" value="LysR_HTH_N"/>
</dbReference>
<evidence type="ECO:0000313" key="6">
    <source>
        <dbReference type="EMBL" id="AKJ69908.1"/>
    </source>
</evidence>
<name>A0A0G3ES94_9BURK</name>
<dbReference type="Gene3D" id="1.10.10.10">
    <property type="entry name" value="Winged helix-like DNA-binding domain superfamily/Winged helix DNA-binding domain"/>
    <property type="match status" value="1"/>
</dbReference>
<dbReference type="Pfam" id="PF03466">
    <property type="entry name" value="LysR_substrate"/>
    <property type="match status" value="1"/>
</dbReference>
<dbReference type="EMBL" id="CP011568">
    <property type="protein sequence ID" value="AKJ69908.1"/>
    <property type="molecule type" value="Genomic_DNA"/>
</dbReference>
<dbReference type="InterPro" id="IPR050950">
    <property type="entry name" value="HTH-type_LysR_regulators"/>
</dbReference>
<evidence type="ECO:0000256" key="1">
    <source>
        <dbReference type="ARBA" id="ARBA00009437"/>
    </source>
</evidence>
<dbReference type="AlphaFoldDB" id="A0A0G3ES94"/>
<dbReference type="KEGG" id="ptx:ABW99_18545"/>
<dbReference type="InterPro" id="IPR036390">
    <property type="entry name" value="WH_DNA-bd_sf"/>
</dbReference>
<accession>A0A0G3ES94</accession>
<dbReference type="InterPro" id="IPR036388">
    <property type="entry name" value="WH-like_DNA-bd_sf"/>
</dbReference>
<dbReference type="Proteomes" id="UP000036700">
    <property type="component" value="Chromosome"/>
</dbReference>
<sequence>MPSPAPPPLHFDLTDLRLFVNIAESNSMTRGAARSSLSVPAASMRVKHLEDALATQLLYRTRRGVTLTPAGQTLLHHARQIVRQLESLRGDLQDYSAGIRGHIRLFANTTAMTEFLPTALSGFLTGHPSISVDLQERLSHEIVRNVAEGVADIGIVAGNVRTDGLQALPYRSDKLVLATARRHALAGARRVDFLDVLEHEFVSLHSGSAIHAFLTQAAADAGRELRVRIQVGSFDAMCQMIGQNVGIGVLPQSAARRHQQSAGLHLAALANPWAIRDLKLIVREMGALPAFAQRLVAFLQQSVGN</sequence>
<keyword evidence="7" id="KW-1185">Reference proteome</keyword>
<keyword evidence="3" id="KW-0238">DNA-binding</keyword>
<reference evidence="7" key="1">
    <citation type="submission" date="2015-06" db="EMBL/GenBank/DDBJ databases">
        <authorList>
            <person name="Lim Y.L."/>
            <person name="Ee R."/>
            <person name="Yong D."/>
            <person name="How K.Y."/>
            <person name="Yin W.F."/>
            <person name="Chan K.G."/>
        </authorList>
    </citation>
    <scope>NUCLEOTIDE SEQUENCE [LARGE SCALE GENOMIC DNA]</scope>
    <source>
        <strain evidence="7">DSM 25325</strain>
    </source>
</reference>
<feature type="domain" description="HTH lysR-type" evidence="5">
    <location>
        <begin position="11"/>
        <end position="68"/>
    </location>
</feature>
<dbReference type="GO" id="GO:0003677">
    <property type="term" value="F:DNA binding"/>
    <property type="evidence" value="ECO:0007669"/>
    <property type="project" value="UniProtKB-KW"/>
</dbReference>
<dbReference type="FunFam" id="1.10.10.10:FF:000001">
    <property type="entry name" value="LysR family transcriptional regulator"/>
    <property type="match status" value="1"/>
</dbReference>
<protein>
    <submittedName>
        <fullName evidence="6">LysR family transcriptional regulator</fullName>
    </submittedName>
</protein>
<dbReference type="GO" id="GO:0005829">
    <property type="term" value="C:cytosol"/>
    <property type="evidence" value="ECO:0007669"/>
    <property type="project" value="TreeGrafter"/>
</dbReference>
<dbReference type="PROSITE" id="PS50931">
    <property type="entry name" value="HTH_LYSR"/>
    <property type="match status" value="1"/>
</dbReference>
<keyword evidence="2" id="KW-0805">Transcription regulation</keyword>
<dbReference type="GO" id="GO:0003700">
    <property type="term" value="F:DNA-binding transcription factor activity"/>
    <property type="evidence" value="ECO:0007669"/>
    <property type="project" value="InterPro"/>
</dbReference>
<keyword evidence="4" id="KW-0804">Transcription</keyword>
<comment type="similarity">
    <text evidence="1">Belongs to the LysR transcriptional regulatory family.</text>
</comment>
<dbReference type="OrthoDB" id="9785974at2"/>
<evidence type="ECO:0000313" key="7">
    <source>
        <dbReference type="Proteomes" id="UP000036700"/>
    </source>
</evidence>
<dbReference type="SUPFAM" id="SSF53850">
    <property type="entry name" value="Periplasmic binding protein-like II"/>
    <property type="match status" value="1"/>
</dbReference>
<dbReference type="PANTHER" id="PTHR30419:SF2">
    <property type="entry name" value="LYSR FAMILY TRANSCRIPTIONAL REGULATOR"/>
    <property type="match status" value="1"/>
</dbReference>
<dbReference type="CDD" id="cd08421">
    <property type="entry name" value="PBP2_LTTR_like_1"/>
    <property type="match status" value="1"/>
</dbReference>